<proteinExistence type="predicted"/>
<gene>
    <name evidence="1" type="ORF">CLV56_1053</name>
</gene>
<keyword evidence="2" id="KW-1185">Reference proteome</keyword>
<evidence type="ECO:0000313" key="2">
    <source>
        <dbReference type="Proteomes" id="UP000230842"/>
    </source>
</evidence>
<organism evidence="1 2">
    <name type="scientific">Mumia flava</name>
    <dbReference type="NCBI Taxonomy" id="1348852"/>
    <lineage>
        <taxon>Bacteria</taxon>
        <taxon>Bacillati</taxon>
        <taxon>Actinomycetota</taxon>
        <taxon>Actinomycetes</taxon>
        <taxon>Propionibacteriales</taxon>
        <taxon>Nocardioidaceae</taxon>
        <taxon>Mumia</taxon>
    </lineage>
</organism>
<dbReference type="RefSeq" id="WP_039349436.1">
    <property type="nucleotide sequence ID" value="NZ_PGEZ01000001.1"/>
</dbReference>
<reference evidence="1 2" key="1">
    <citation type="submission" date="2017-11" db="EMBL/GenBank/DDBJ databases">
        <title>Genomic Encyclopedia of Archaeal and Bacterial Type Strains, Phase II (KMG-II): From Individual Species to Whole Genera.</title>
        <authorList>
            <person name="Goeker M."/>
        </authorList>
    </citation>
    <scope>NUCLEOTIDE SEQUENCE [LARGE SCALE GENOMIC DNA]</scope>
    <source>
        <strain evidence="1 2">DSM 27763</strain>
    </source>
</reference>
<sequence>MTEDTTIRTDAPGVAGRLVELLTQVYGAAPPVTVTAWDGSRVEADSVSGITIHVESRRTVRRLVWSPGQEGIAKAYIAGELTVEGDLETAVRLMRDYVDHASAKQSLEAADRREVLRLTVQLGAVGPALRSPSEPLDAVTGYLDVPAQIRSELPTGLADAIVGPQPASGDARTEVVYTHPDPLSAAVARWESEHLVVDAVREIGASERTRLREIGRRLDRHLAAVVAEVGEQHARMWKVSLVLVGDNLERGLVRAYEITGTTALD</sequence>
<dbReference type="AlphaFoldDB" id="A0A0B2BGC7"/>
<protein>
    <submittedName>
        <fullName evidence="1">Uncharacterized protein</fullName>
    </submittedName>
</protein>
<name>A0A0B2BGC7_9ACTN</name>
<dbReference type="OrthoDB" id="3817547at2"/>
<dbReference type="Proteomes" id="UP000230842">
    <property type="component" value="Unassembled WGS sequence"/>
</dbReference>
<accession>A0A0B2BGC7</accession>
<evidence type="ECO:0000313" key="1">
    <source>
        <dbReference type="EMBL" id="PJJ56839.1"/>
    </source>
</evidence>
<comment type="caution">
    <text evidence="1">The sequence shown here is derived from an EMBL/GenBank/DDBJ whole genome shotgun (WGS) entry which is preliminary data.</text>
</comment>
<dbReference type="EMBL" id="PGEZ01000001">
    <property type="protein sequence ID" value="PJJ56839.1"/>
    <property type="molecule type" value="Genomic_DNA"/>
</dbReference>